<dbReference type="GO" id="GO:0004581">
    <property type="term" value="F:dolichyl-phosphate beta-glucosyltransferase activity"/>
    <property type="evidence" value="ECO:0007669"/>
    <property type="project" value="UniProtKB-EC"/>
</dbReference>
<dbReference type="GO" id="GO:0005789">
    <property type="term" value="C:endoplasmic reticulum membrane"/>
    <property type="evidence" value="ECO:0007669"/>
    <property type="project" value="UniProtKB-SubCell"/>
</dbReference>
<dbReference type="EMBL" id="MCFC01000002">
    <property type="protein sequence ID" value="ORY34916.1"/>
    <property type="molecule type" value="Genomic_DNA"/>
</dbReference>
<reference evidence="14 15" key="1">
    <citation type="submission" date="2016-07" db="EMBL/GenBank/DDBJ databases">
        <title>Pervasive Adenine N6-methylation of Active Genes in Fungi.</title>
        <authorList>
            <consortium name="DOE Joint Genome Institute"/>
            <person name="Mondo S.J."/>
            <person name="Dannebaum R.O."/>
            <person name="Kuo R.C."/>
            <person name="Labutti K."/>
            <person name="Haridas S."/>
            <person name="Kuo A."/>
            <person name="Salamov A."/>
            <person name="Ahrendt S.R."/>
            <person name="Lipzen A."/>
            <person name="Sullivan W."/>
            <person name="Andreopoulos W.B."/>
            <person name="Clum A."/>
            <person name="Lindquist E."/>
            <person name="Daum C."/>
            <person name="Ramamoorthy G.K."/>
            <person name="Gryganskyi A."/>
            <person name="Culley D."/>
            <person name="Magnuson J.K."/>
            <person name="James T.Y."/>
            <person name="O'Malley M.A."/>
            <person name="Stajich J.E."/>
            <person name="Spatafora J.W."/>
            <person name="Visel A."/>
            <person name="Grigoriev I.V."/>
        </authorList>
    </citation>
    <scope>NUCLEOTIDE SEQUENCE [LARGE SCALE GENOMIC DNA]</scope>
    <source>
        <strain evidence="14 15">68-887.2</strain>
    </source>
</reference>
<keyword evidence="9" id="KW-0735">Signal-anchor</keyword>
<keyword evidence="8" id="KW-0256">Endoplasmic reticulum</keyword>
<evidence type="ECO:0000256" key="8">
    <source>
        <dbReference type="ARBA" id="ARBA00022824"/>
    </source>
</evidence>
<evidence type="ECO:0000256" key="9">
    <source>
        <dbReference type="ARBA" id="ARBA00022968"/>
    </source>
</evidence>
<dbReference type="CDD" id="cd04188">
    <property type="entry name" value="DPG_synthase"/>
    <property type="match status" value="1"/>
</dbReference>
<dbReference type="Proteomes" id="UP000193986">
    <property type="component" value="Unassembled WGS sequence"/>
</dbReference>
<evidence type="ECO:0000256" key="11">
    <source>
        <dbReference type="ARBA" id="ARBA00023136"/>
    </source>
</evidence>
<keyword evidence="6 14" id="KW-0808">Transferase</keyword>
<dbReference type="AlphaFoldDB" id="A0A1Y2BJI2"/>
<comment type="subcellular location">
    <subcellularLocation>
        <location evidence="1">Endoplasmic reticulum membrane</location>
        <topology evidence="1">Single-pass membrane protein</topology>
    </subcellularLocation>
</comment>
<keyword evidence="11" id="KW-0472">Membrane</keyword>
<evidence type="ECO:0000256" key="12">
    <source>
        <dbReference type="ARBA" id="ARBA00045097"/>
    </source>
</evidence>
<name>A0A1Y2BJI2_9TREE</name>
<accession>A0A1Y2BJI2</accession>
<dbReference type="InterPro" id="IPR029044">
    <property type="entry name" value="Nucleotide-diphossugar_trans"/>
</dbReference>
<comment type="pathway">
    <text evidence="2">Protein modification; protein glycosylation.</text>
</comment>
<comment type="catalytic activity">
    <reaction evidence="12">
        <text>a di-trans,poly-cis-dolichyl phosphate + UDP-alpha-D-glucose = a di-trans,poly-cis-dolichyl beta-D-glucosyl phosphate + UDP</text>
        <dbReference type="Rhea" id="RHEA:15401"/>
        <dbReference type="Rhea" id="RHEA-COMP:19498"/>
        <dbReference type="Rhea" id="RHEA-COMP:19502"/>
        <dbReference type="ChEBI" id="CHEBI:57525"/>
        <dbReference type="ChEBI" id="CHEBI:57683"/>
        <dbReference type="ChEBI" id="CHEBI:58223"/>
        <dbReference type="ChEBI" id="CHEBI:58885"/>
        <dbReference type="EC" id="2.4.1.117"/>
    </reaction>
    <physiologicalReaction direction="left-to-right" evidence="12">
        <dbReference type="Rhea" id="RHEA:15402"/>
    </physiologicalReaction>
</comment>
<dbReference type="Pfam" id="PF00535">
    <property type="entry name" value="Glycos_transf_2"/>
    <property type="match status" value="1"/>
</dbReference>
<dbReference type="OrthoDB" id="3784at2759"/>
<comment type="caution">
    <text evidence="14">The sequence shown here is derived from an EMBL/GenBank/DDBJ whole genome shotgun (WGS) entry which is preliminary data.</text>
</comment>
<evidence type="ECO:0000256" key="2">
    <source>
        <dbReference type="ARBA" id="ARBA00004922"/>
    </source>
</evidence>
<evidence type="ECO:0000259" key="13">
    <source>
        <dbReference type="Pfam" id="PF00535"/>
    </source>
</evidence>
<keyword evidence="7" id="KW-0812">Transmembrane</keyword>
<evidence type="ECO:0000256" key="7">
    <source>
        <dbReference type="ARBA" id="ARBA00022692"/>
    </source>
</evidence>
<evidence type="ECO:0000256" key="3">
    <source>
        <dbReference type="ARBA" id="ARBA00006739"/>
    </source>
</evidence>
<dbReference type="PANTHER" id="PTHR10859">
    <property type="entry name" value="GLYCOSYL TRANSFERASE"/>
    <property type="match status" value="1"/>
</dbReference>
<organism evidence="14 15">
    <name type="scientific">Naematelia encephala</name>
    <dbReference type="NCBI Taxonomy" id="71784"/>
    <lineage>
        <taxon>Eukaryota</taxon>
        <taxon>Fungi</taxon>
        <taxon>Dikarya</taxon>
        <taxon>Basidiomycota</taxon>
        <taxon>Agaricomycotina</taxon>
        <taxon>Tremellomycetes</taxon>
        <taxon>Tremellales</taxon>
        <taxon>Naemateliaceae</taxon>
        <taxon>Naematelia</taxon>
    </lineage>
</organism>
<protein>
    <recommendedName>
        <fullName evidence="4">dolichyl-phosphate beta-glucosyltransferase</fullName>
        <ecNumber evidence="4">2.4.1.117</ecNumber>
    </recommendedName>
</protein>
<keyword evidence="10" id="KW-1133">Transmembrane helix</keyword>
<dbReference type="InterPro" id="IPR001173">
    <property type="entry name" value="Glyco_trans_2-like"/>
</dbReference>
<dbReference type="GO" id="GO:0006487">
    <property type="term" value="P:protein N-linked glycosylation"/>
    <property type="evidence" value="ECO:0007669"/>
    <property type="project" value="TreeGrafter"/>
</dbReference>
<evidence type="ECO:0000313" key="14">
    <source>
        <dbReference type="EMBL" id="ORY34916.1"/>
    </source>
</evidence>
<proteinExistence type="inferred from homology"/>
<comment type="similarity">
    <text evidence="3">Belongs to the glycosyltransferase 2 family.</text>
</comment>
<feature type="non-terminal residue" evidence="14">
    <location>
        <position position="1"/>
    </location>
</feature>
<evidence type="ECO:0000256" key="1">
    <source>
        <dbReference type="ARBA" id="ARBA00004389"/>
    </source>
</evidence>
<dbReference type="InParanoid" id="A0A1Y2BJI2"/>
<evidence type="ECO:0000256" key="4">
    <source>
        <dbReference type="ARBA" id="ARBA00012583"/>
    </source>
</evidence>
<evidence type="ECO:0000256" key="6">
    <source>
        <dbReference type="ARBA" id="ARBA00022679"/>
    </source>
</evidence>
<evidence type="ECO:0000313" key="15">
    <source>
        <dbReference type="Proteomes" id="UP000193986"/>
    </source>
</evidence>
<dbReference type="SUPFAM" id="SSF53448">
    <property type="entry name" value="Nucleotide-diphospho-sugar transferases"/>
    <property type="match status" value="1"/>
</dbReference>
<dbReference type="EC" id="2.4.1.117" evidence="4"/>
<evidence type="ECO:0000256" key="10">
    <source>
        <dbReference type="ARBA" id="ARBA00022989"/>
    </source>
</evidence>
<sequence>LLIIFTPISPRSLPIENQYTTTPTSTPRPLPTLTIDQAECELSVIVPAFNEEDRLGVMVDEAMEYLLDPRSQIGVIIEKSNEKVDVEIIVVDDGSSDGTTRIARELAAKWAKITGARNVEIRVVKMLNNVGKGGTVQHGVLHARGKYILFADADGATRFSDIALLLNAMKDVRDEQGHGMVVGSRAHLVTSEAVVKRSKLRNMLMHGFHLFLRTLGVRGIRDTQCGFKLFTRQTAALLFPTLHLSRWSFDVELLLLATLISPPIPVKEVPVVWHEVNGSKIRLGWDSIGMMRDLLVLRGNLFVGRWIVPTRQVIRKDKGNDSEPAKHGDGDDELR</sequence>
<keyword evidence="5" id="KW-0328">Glycosyltransferase</keyword>
<dbReference type="STRING" id="71784.A0A1Y2BJI2"/>
<feature type="domain" description="Glycosyltransferase 2-like" evidence="13">
    <location>
        <begin position="43"/>
        <end position="193"/>
    </location>
</feature>
<dbReference type="InterPro" id="IPR035518">
    <property type="entry name" value="DPG_synthase"/>
</dbReference>
<dbReference type="FunCoup" id="A0A1Y2BJI2">
    <property type="interactions" value="393"/>
</dbReference>
<evidence type="ECO:0000256" key="5">
    <source>
        <dbReference type="ARBA" id="ARBA00022676"/>
    </source>
</evidence>
<dbReference type="Gene3D" id="3.90.550.10">
    <property type="entry name" value="Spore Coat Polysaccharide Biosynthesis Protein SpsA, Chain A"/>
    <property type="match status" value="1"/>
</dbReference>
<dbReference type="PANTHER" id="PTHR10859:SF91">
    <property type="entry name" value="DOLICHYL-PHOSPHATE BETA-GLUCOSYLTRANSFERASE"/>
    <property type="match status" value="1"/>
</dbReference>
<keyword evidence="15" id="KW-1185">Reference proteome</keyword>
<gene>
    <name evidence="14" type="ORF">BCR39DRAFT_573473</name>
</gene>